<dbReference type="AlphaFoldDB" id="A0A0F9V9U7"/>
<evidence type="ECO:0000256" key="1">
    <source>
        <dbReference type="SAM" id="MobiDB-lite"/>
    </source>
</evidence>
<evidence type="ECO:0000313" key="2">
    <source>
        <dbReference type="EMBL" id="KKO01941.1"/>
    </source>
</evidence>
<gene>
    <name evidence="2" type="ORF">LCGC14_0112960</name>
</gene>
<protein>
    <submittedName>
        <fullName evidence="2">Uncharacterized protein</fullName>
    </submittedName>
</protein>
<organism evidence="2">
    <name type="scientific">marine sediment metagenome</name>
    <dbReference type="NCBI Taxonomy" id="412755"/>
    <lineage>
        <taxon>unclassified sequences</taxon>
        <taxon>metagenomes</taxon>
        <taxon>ecological metagenomes</taxon>
    </lineage>
</organism>
<comment type="caution">
    <text evidence="2">The sequence shown here is derived from an EMBL/GenBank/DDBJ whole genome shotgun (WGS) entry which is preliminary data.</text>
</comment>
<feature type="region of interest" description="Disordered" evidence="1">
    <location>
        <begin position="63"/>
        <end position="105"/>
    </location>
</feature>
<accession>A0A0F9V9U7</accession>
<dbReference type="EMBL" id="LAZR01000033">
    <property type="protein sequence ID" value="KKO01941.1"/>
    <property type="molecule type" value="Genomic_DNA"/>
</dbReference>
<name>A0A0F9V9U7_9ZZZZ</name>
<sequence>MSDPQETKAEKFIRLSSMRLQKVLDGIRILANTTNVRDYDYTPEQASEIVDTLYDNVDELSTSFGIPPRSRAEDAPPARAEVAQNDDEIDASPDPVEVKPVSGDVGLIDEHGPKSRIIELDGEKIRVGPGEWSSLELFRAGPHLGLAMEAVMDGENAKALEYLKLVVIA</sequence>
<proteinExistence type="predicted"/>
<reference evidence="2" key="1">
    <citation type="journal article" date="2015" name="Nature">
        <title>Complex archaea that bridge the gap between prokaryotes and eukaryotes.</title>
        <authorList>
            <person name="Spang A."/>
            <person name="Saw J.H."/>
            <person name="Jorgensen S.L."/>
            <person name="Zaremba-Niedzwiedzka K."/>
            <person name="Martijn J."/>
            <person name="Lind A.E."/>
            <person name="van Eijk R."/>
            <person name="Schleper C."/>
            <person name="Guy L."/>
            <person name="Ettema T.J."/>
        </authorList>
    </citation>
    <scope>NUCLEOTIDE SEQUENCE</scope>
</reference>